<dbReference type="GO" id="GO:0005886">
    <property type="term" value="C:plasma membrane"/>
    <property type="evidence" value="ECO:0007669"/>
    <property type="project" value="TreeGrafter"/>
</dbReference>
<feature type="transmembrane region" description="Helical" evidence="1">
    <location>
        <begin position="219"/>
        <end position="237"/>
    </location>
</feature>
<dbReference type="InterPro" id="IPR050303">
    <property type="entry name" value="GatZ_KbaZ_carbometab"/>
</dbReference>
<dbReference type="PROSITE" id="PS51108">
    <property type="entry name" value="PTS_EIID"/>
    <property type="match status" value="1"/>
</dbReference>
<dbReference type="Proteomes" id="UP000433575">
    <property type="component" value="Unassembled WGS sequence"/>
</dbReference>
<dbReference type="GeneID" id="42455346"/>
<keyword evidence="1" id="KW-1133">Transmembrane helix</keyword>
<evidence type="ECO:0000313" key="3">
    <source>
        <dbReference type="EMBL" id="MSC32639.1"/>
    </source>
</evidence>
<proteinExistence type="predicted"/>
<dbReference type="InterPro" id="IPR004704">
    <property type="entry name" value="PTS_IID_man"/>
</dbReference>
<feature type="transmembrane region" description="Helical" evidence="1">
    <location>
        <begin position="244"/>
        <end position="264"/>
    </location>
</feature>
<sequence>MNKILTKKDVNKAGFRWMVMPMSSFCYEVQFGQAVVYALAPALRKLYPDDDDYVAAINNHFKYFNTQPYMCQIVLGAALGMEEQLGRAGAETIQDFKTGVMGPLAGIGDTLFWVVIPTIWASIASPMALEGNATGIILWTLFAVALTLFRLKFFEWGYTLGTRLITELKSTLQVLTDACSILGLTVVGALIPSVISVKVPMVINFATGTSLSIQEQFDKIMPCMIPVLLTFICYKLLGKKKVSMTTLVFAVLIVSIAGSALGILG</sequence>
<evidence type="ECO:0000313" key="2">
    <source>
        <dbReference type="EMBL" id="MSA88300.1"/>
    </source>
</evidence>
<evidence type="ECO:0000256" key="1">
    <source>
        <dbReference type="SAM" id="Phobius"/>
    </source>
</evidence>
<organism evidence="2 4">
    <name type="scientific">Holdemania massiliensis</name>
    <dbReference type="NCBI Taxonomy" id="1468449"/>
    <lineage>
        <taxon>Bacteria</taxon>
        <taxon>Bacillati</taxon>
        <taxon>Bacillota</taxon>
        <taxon>Erysipelotrichia</taxon>
        <taxon>Erysipelotrichales</taxon>
        <taxon>Erysipelotrichaceae</taxon>
        <taxon>Holdemania</taxon>
    </lineage>
</organism>
<dbReference type="PANTHER" id="PTHR32502:SF26">
    <property type="entry name" value="PHOSPHOTRANSFERASE SYSTEM SUGAR-SPECIFIC EIID COMPONENT"/>
    <property type="match status" value="1"/>
</dbReference>
<evidence type="ECO:0000313" key="5">
    <source>
        <dbReference type="Proteomes" id="UP000480929"/>
    </source>
</evidence>
<dbReference type="AlphaFoldDB" id="A0A6N7S3Q0"/>
<gene>
    <name evidence="3" type="ORF">GKD88_05850</name>
    <name evidence="2" type="ORF">GKE08_03065</name>
</gene>
<keyword evidence="1" id="KW-0472">Membrane</keyword>
<dbReference type="OrthoDB" id="9795582at2"/>
<dbReference type="Pfam" id="PF03613">
    <property type="entry name" value="EIID-AGA"/>
    <property type="match status" value="1"/>
</dbReference>
<accession>A0A6N7S3Q0</accession>
<keyword evidence="5" id="KW-1185">Reference proteome</keyword>
<reference evidence="4 5" key="1">
    <citation type="journal article" date="2019" name="Nat. Med.">
        <title>A library of human gut bacterial isolates paired with longitudinal multiomics data enables mechanistic microbiome research.</title>
        <authorList>
            <person name="Poyet M."/>
            <person name="Groussin M."/>
            <person name="Gibbons S.M."/>
            <person name="Avila-Pacheco J."/>
            <person name="Jiang X."/>
            <person name="Kearney S.M."/>
            <person name="Perrotta A.R."/>
            <person name="Berdy B."/>
            <person name="Zhao S."/>
            <person name="Lieberman T.D."/>
            <person name="Swanson P.K."/>
            <person name="Smith M."/>
            <person name="Roesemann S."/>
            <person name="Alexander J.E."/>
            <person name="Rich S.A."/>
            <person name="Livny J."/>
            <person name="Vlamakis H."/>
            <person name="Clish C."/>
            <person name="Bullock K."/>
            <person name="Deik A."/>
            <person name="Scott J."/>
            <person name="Pierce K.A."/>
            <person name="Xavier R.J."/>
            <person name="Alm E.J."/>
        </authorList>
    </citation>
    <scope>NUCLEOTIDE SEQUENCE [LARGE SCALE GENOMIC DNA]</scope>
    <source>
        <strain evidence="2 4">BIOML-A4</strain>
        <strain evidence="3 5">BIOML-A5</strain>
    </source>
</reference>
<feature type="transmembrane region" description="Helical" evidence="1">
    <location>
        <begin position="174"/>
        <end position="199"/>
    </location>
</feature>
<feature type="transmembrane region" description="Helical" evidence="1">
    <location>
        <begin position="135"/>
        <end position="153"/>
    </location>
</feature>
<comment type="caution">
    <text evidence="2">The sequence shown here is derived from an EMBL/GenBank/DDBJ whole genome shotgun (WGS) entry which is preliminary data.</text>
</comment>
<dbReference type="EMBL" id="WKPJ01000003">
    <property type="protein sequence ID" value="MSA88300.1"/>
    <property type="molecule type" value="Genomic_DNA"/>
</dbReference>
<keyword evidence="1" id="KW-0812">Transmembrane</keyword>
<dbReference type="EMBL" id="WKPI01000007">
    <property type="protein sequence ID" value="MSC32639.1"/>
    <property type="molecule type" value="Genomic_DNA"/>
</dbReference>
<dbReference type="PANTHER" id="PTHR32502">
    <property type="entry name" value="N-ACETYLGALACTOSAMINE PERMEASE II COMPONENT-RELATED"/>
    <property type="match status" value="1"/>
</dbReference>
<evidence type="ECO:0000313" key="4">
    <source>
        <dbReference type="Proteomes" id="UP000433575"/>
    </source>
</evidence>
<protein>
    <submittedName>
        <fullName evidence="2">PTS fructose transporter subunit IID</fullName>
    </submittedName>
</protein>
<dbReference type="RefSeq" id="WP_020223460.1">
    <property type="nucleotide sequence ID" value="NZ_AP031450.1"/>
</dbReference>
<dbReference type="Proteomes" id="UP000480929">
    <property type="component" value="Unassembled WGS sequence"/>
</dbReference>
<name>A0A6N7S3Q0_9FIRM</name>
<dbReference type="GO" id="GO:0009401">
    <property type="term" value="P:phosphoenolpyruvate-dependent sugar phosphotransferase system"/>
    <property type="evidence" value="ECO:0007669"/>
    <property type="project" value="InterPro"/>
</dbReference>